<feature type="transmembrane region" description="Helical" evidence="2">
    <location>
        <begin position="31"/>
        <end position="53"/>
    </location>
</feature>
<accession>A0A6A5UQ70</accession>
<keyword evidence="2" id="KW-1133">Transmembrane helix</keyword>
<keyword evidence="4" id="KW-1185">Reference proteome</keyword>
<keyword evidence="2" id="KW-0472">Membrane</keyword>
<evidence type="ECO:0000256" key="2">
    <source>
        <dbReference type="SAM" id="Phobius"/>
    </source>
</evidence>
<feature type="compositionally biased region" description="Polar residues" evidence="1">
    <location>
        <begin position="143"/>
        <end position="154"/>
    </location>
</feature>
<gene>
    <name evidence="3" type="ORF">BU23DRAFT_316566</name>
</gene>
<reference evidence="3" key="1">
    <citation type="journal article" date="2020" name="Stud. Mycol.">
        <title>101 Dothideomycetes genomes: a test case for predicting lifestyles and emergence of pathogens.</title>
        <authorList>
            <person name="Haridas S."/>
            <person name="Albert R."/>
            <person name="Binder M."/>
            <person name="Bloem J."/>
            <person name="Labutti K."/>
            <person name="Salamov A."/>
            <person name="Andreopoulos B."/>
            <person name="Baker S."/>
            <person name="Barry K."/>
            <person name="Bills G."/>
            <person name="Bluhm B."/>
            <person name="Cannon C."/>
            <person name="Castanera R."/>
            <person name="Culley D."/>
            <person name="Daum C."/>
            <person name="Ezra D."/>
            <person name="Gonzalez J."/>
            <person name="Henrissat B."/>
            <person name="Kuo A."/>
            <person name="Liang C."/>
            <person name="Lipzen A."/>
            <person name="Lutzoni F."/>
            <person name="Magnuson J."/>
            <person name="Mondo S."/>
            <person name="Nolan M."/>
            <person name="Ohm R."/>
            <person name="Pangilinan J."/>
            <person name="Park H.-J."/>
            <person name="Ramirez L."/>
            <person name="Alfaro M."/>
            <person name="Sun H."/>
            <person name="Tritt A."/>
            <person name="Yoshinaga Y."/>
            <person name="Zwiers L.-H."/>
            <person name="Turgeon B."/>
            <person name="Goodwin S."/>
            <person name="Spatafora J."/>
            <person name="Crous P."/>
            <person name="Grigoriev I."/>
        </authorList>
    </citation>
    <scope>NUCLEOTIDE SEQUENCE</scope>
    <source>
        <strain evidence="3">CBS 107.79</strain>
    </source>
</reference>
<dbReference type="EMBL" id="ML976744">
    <property type="protein sequence ID" value="KAF1966560.1"/>
    <property type="molecule type" value="Genomic_DNA"/>
</dbReference>
<keyword evidence="2" id="KW-0812">Transmembrane</keyword>
<evidence type="ECO:0000313" key="4">
    <source>
        <dbReference type="Proteomes" id="UP000800036"/>
    </source>
</evidence>
<dbReference type="AlphaFoldDB" id="A0A6A5UQ70"/>
<organism evidence="3 4">
    <name type="scientific">Bimuria novae-zelandiae CBS 107.79</name>
    <dbReference type="NCBI Taxonomy" id="1447943"/>
    <lineage>
        <taxon>Eukaryota</taxon>
        <taxon>Fungi</taxon>
        <taxon>Dikarya</taxon>
        <taxon>Ascomycota</taxon>
        <taxon>Pezizomycotina</taxon>
        <taxon>Dothideomycetes</taxon>
        <taxon>Pleosporomycetidae</taxon>
        <taxon>Pleosporales</taxon>
        <taxon>Massarineae</taxon>
        <taxon>Didymosphaeriaceae</taxon>
        <taxon>Bimuria</taxon>
    </lineage>
</organism>
<feature type="region of interest" description="Disordered" evidence="1">
    <location>
        <begin position="103"/>
        <end position="154"/>
    </location>
</feature>
<name>A0A6A5UQ70_9PLEO</name>
<protein>
    <submittedName>
        <fullName evidence="3">Uncharacterized protein</fullName>
    </submittedName>
</protein>
<sequence length="154" mass="16650">MPALPQNNSAQGYRFPTNSMYEADPPGMQTLLFNILMVLLAVATLVVACIHFAHQRRRDQLGQDQHSMLRCSGASCLSYAHDDHIAEPISSPFEVHDAHIHASARADSSTTTATTLAPPDEDVEMNKVNPAAGWSQDEDSFVVMSQDNAGPSGS</sequence>
<proteinExistence type="predicted"/>
<feature type="compositionally biased region" description="Low complexity" evidence="1">
    <location>
        <begin position="103"/>
        <end position="117"/>
    </location>
</feature>
<evidence type="ECO:0000313" key="3">
    <source>
        <dbReference type="EMBL" id="KAF1966560.1"/>
    </source>
</evidence>
<dbReference type="Proteomes" id="UP000800036">
    <property type="component" value="Unassembled WGS sequence"/>
</dbReference>
<evidence type="ECO:0000256" key="1">
    <source>
        <dbReference type="SAM" id="MobiDB-lite"/>
    </source>
</evidence>